<dbReference type="InterPro" id="IPR026960">
    <property type="entry name" value="RVT-Znf"/>
</dbReference>
<evidence type="ECO:0000256" key="1">
    <source>
        <dbReference type="ARBA" id="ARBA00004613"/>
    </source>
</evidence>
<evidence type="ECO:0000259" key="6">
    <source>
        <dbReference type="Pfam" id="PF13966"/>
    </source>
</evidence>
<accession>A0A8T1ZAH8</accession>
<keyword evidence="5" id="KW-0472">Membrane</keyword>
<dbReference type="Proteomes" id="UP000694251">
    <property type="component" value="Chromosome 11"/>
</dbReference>
<feature type="domain" description="Reverse transcriptase zinc-binding" evidence="6">
    <location>
        <begin position="167"/>
        <end position="251"/>
    </location>
</feature>
<dbReference type="Pfam" id="PF13966">
    <property type="entry name" value="zf-RVT"/>
    <property type="match status" value="1"/>
</dbReference>
<keyword evidence="5" id="KW-0812">Transmembrane</keyword>
<dbReference type="FunFam" id="2.160.20.10:FF:000019">
    <property type="entry name" value="polygalacturonase At1g48100"/>
    <property type="match status" value="1"/>
</dbReference>
<dbReference type="GO" id="GO:0005975">
    <property type="term" value="P:carbohydrate metabolic process"/>
    <property type="evidence" value="ECO:0007669"/>
    <property type="project" value="InterPro"/>
</dbReference>
<reference evidence="7 8" key="1">
    <citation type="submission" date="2020-12" db="EMBL/GenBank/DDBJ databases">
        <title>Concerted genomic and epigenomic changes stabilize Arabidopsis allopolyploids.</title>
        <authorList>
            <person name="Chen Z."/>
        </authorList>
    </citation>
    <scope>NUCLEOTIDE SEQUENCE [LARGE SCALE GENOMIC DNA]</scope>
    <source>
        <strain evidence="7">As9502</strain>
        <tissue evidence="7">Leaf</tissue>
    </source>
</reference>
<dbReference type="GO" id="GO:0005576">
    <property type="term" value="C:extracellular region"/>
    <property type="evidence" value="ECO:0007669"/>
    <property type="project" value="UniProtKB-SubCell"/>
</dbReference>
<comment type="caution">
    <text evidence="7">The sequence shown here is derived from an EMBL/GenBank/DDBJ whole genome shotgun (WGS) entry which is preliminary data.</text>
</comment>
<keyword evidence="2" id="KW-0964">Secreted</keyword>
<keyword evidence="4" id="KW-0378">Hydrolase</keyword>
<sequence length="753" mass="82700">MGIRRLEDFQVVFQLKLIWIFFASAGSLWVAWLKGNVFHRKSFWVLEDSQRLSRTVKCMLKLKPLLKDFLQCEIGNGKNVSFWFVNWCGLGPLIDLLGASGPRQLRVFKDALVSHAALDGDWRMPAARSATQQLFMAKLTAISPPNDLKGDDLFLWKRLSGTFAKFFSSKETWEQIRQHSRVVSWHKTVWFKEAVPRYSFIAWLAFVGRLPTRDRLRSWGLDVPSSCVLCSNGIETHHHLFFDCTYSATIWEAFAAKFWPSPPSGLLSISDWILQARSSPRTASSQSVTIVKLILQAACYHIWRERNARIFTNVHTASAALQASLDRTLRDRLLSLPGSPSSSSFGTCDARHSVYWKGNRRSIAQGESSGTINVLDHGAKGDGTSDDTKAFEDAWKVACKVAASTLLVPSGSTFLVGPISFLGKECKENIVFQLDGKIIAPTSATAWGSGLLQWIEFKSLKGITIKGKGIIDGRGSVWWNNAKMPRTKPTALRFYGSNGVTVSGITIQNSPQTHLKFDNCIGIQVSDFTTSSPGDSPNTDGIHLQNSQDAVIYRSTLACGDDCISIQTGCSNINIHDVDCGPGHGISIGGLGKDNTKACVSNITVRDVTMHETTNGVRIKSWQGGSGSVKQVMFSNIQVSNVANPIIIDQYYCDGGGCHNETSAVAVSNINYMNIKGTYTKEPVRFACSDSLPCTGISLSTIELKPATGKASSLDPFCWEAHGELKTKTLPPIQCLKTEKSPEAASRSNNDAC</sequence>
<keyword evidence="4" id="KW-0326">Glycosidase</keyword>
<organism evidence="7 8">
    <name type="scientific">Arabidopsis suecica</name>
    <name type="common">Swedish thale-cress</name>
    <name type="synonym">Cardaminopsis suecica</name>
    <dbReference type="NCBI Taxonomy" id="45249"/>
    <lineage>
        <taxon>Eukaryota</taxon>
        <taxon>Viridiplantae</taxon>
        <taxon>Streptophyta</taxon>
        <taxon>Embryophyta</taxon>
        <taxon>Tracheophyta</taxon>
        <taxon>Spermatophyta</taxon>
        <taxon>Magnoliopsida</taxon>
        <taxon>eudicotyledons</taxon>
        <taxon>Gunneridae</taxon>
        <taxon>Pentapetalae</taxon>
        <taxon>rosids</taxon>
        <taxon>malvids</taxon>
        <taxon>Brassicales</taxon>
        <taxon>Brassicaceae</taxon>
        <taxon>Camelineae</taxon>
        <taxon>Arabidopsis</taxon>
    </lineage>
</organism>
<keyword evidence="3" id="KW-0961">Cell wall biogenesis/degradation</keyword>
<feature type="transmembrane region" description="Helical" evidence="5">
    <location>
        <begin position="12"/>
        <end position="32"/>
    </location>
</feature>
<evidence type="ECO:0000313" key="8">
    <source>
        <dbReference type="Proteomes" id="UP000694251"/>
    </source>
</evidence>
<evidence type="ECO:0000256" key="3">
    <source>
        <dbReference type="ARBA" id="ARBA00023316"/>
    </source>
</evidence>
<gene>
    <name evidence="7" type="ORF">ISN44_As11g014230</name>
</gene>
<dbReference type="GO" id="GO:0071555">
    <property type="term" value="P:cell wall organization"/>
    <property type="evidence" value="ECO:0007669"/>
    <property type="project" value="UniProtKB-KW"/>
</dbReference>
<protein>
    <submittedName>
        <fullName evidence="7">Parallel beta-helix repeat</fullName>
    </submittedName>
</protein>
<dbReference type="OrthoDB" id="187139at2759"/>
<dbReference type="AlphaFoldDB" id="A0A8T1ZAH8"/>
<dbReference type="InterPro" id="IPR006626">
    <property type="entry name" value="PbH1"/>
</dbReference>
<dbReference type="PANTHER" id="PTHR31375">
    <property type="match status" value="1"/>
</dbReference>
<evidence type="ECO:0000256" key="2">
    <source>
        <dbReference type="ARBA" id="ARBA00022525"/>
    </source>
</evidence>
<proteinExistence type="inferred from homology"/>
<evidence type="ECO:0000256" key="5">
    <source>
        <dbReference type="SAM" id="Phobius"/>
    </source>
</evidence>
<dbReference type="InterPro" id="IPR000743">
    <property type="entry name" value="Glyco_hydro_28"/>
</dbReference>
<keyword evidence="8" id="KW-1185">Reference proteome</keyword>
<comment type="subcellular location">
    <subcellularLocation>
        <location evidence="1">Secreted</location>
    </subcellularLocation>
</comment>
<dbReference type="GO" id="GO:0004650">
    <property type="term" value="F:polygalacturonase activity"/>
    <property type="evidence" value="ECO:0007669"/>
    <property type="project" value="InterPro"/>
</dbReference>
<dbReference type="EMBL" id="JAEFBJ010000011">
    <property type="protein sequence ID" value="KAG7555273.1"/>
    <property type="molecule type" value="Genomic_DNA"/>
</dbReference>
<comment type="similarity">
    <text evidence="4">Belongs to the glycosyl hydrolase 28 family.</text>
</comment>
<dbReference type="SMART" id="SM00710">
    <property type="entry name" value="PbH1"/>
    <property type="match status" value="5"/>
</dbReference>
<dbReference type="Pfam" id="PF00295">
    <property type="entry name" value="Glyco_hydro_28"/>
    <property type="match status" value="1"/>
</dbReference>
<keyword evidence="5" id="KW-1133">Transmembrane helix</keyword>
<evidence type="ECO:0000256" key="4">
    <source>
        <dbReference type="RuleBase" id="RU361169"/>
    </source>
</evidence>
<name>A0A8T1ZAH8_ARASU</name>
<evidence type="ECO:0000313" key="7">
    <source>
        <dbReference type="EMBL" id="KAG7555273.1"/>
    </source>
</evidence>